<organism evidence="2 3">
    <name type="scientific">Favolaschia claudopus</name>
    <dbReference type="NCBI Taxonomy" id="2862362"/>
    <lineage>
        <taxon>Eukaryota</taxon>
        <taxon>Fungi</taxon>
        <taxon>Dikarya</taxon>
        <taxon>Basidiomycota</taxon>
        <taxon>Agaricomycotina</taxon>
        <taxon>Agaricomycetes</taxon>
        <taxon>Agaricomycetidae</taxon>
        <taxon>Agaricales</taxon>
        <taxon>Marasmiineae</taxon>
        <taxon>Mycenaceae</taxon>
        <taxon>Favolaschia</taxon>
    </lineage>
</organism>
<accession>A0AAV9ZV99</accession>
<sequence length="244" mass="27533">MQSLQYSSSPSCLYDQPWSDANTTTSPVYGEPWGYSPSNWHRTHGPSLEDLHRRLLSLETTLMMWDLNFGLPCSSSWPEASDPQDEQIASDNRSCSKAGSGDKTTQILSRRKRGRGWQYEIVMGNKDPIWVCGSAPEIQGHPDLQSENQSWTKWKYLSGEPSFTGFCYWGIIYRGVKVDDDDQNGGKSARDLLWQTRNVIGVPNTLRNELESIRIPIKSTASFGVDIKASCESTRSSVSRQHYV</sequence>
<evidence type="ECO:0000313" key="3">
    <source>
        <dbReference type="Proteomes" id="UP001362999"/>
    </source>
</evidence>
<dbReference type="Proteomes" id="UP001362999">
    <property type="component" value="Unassembled WGS sequence"/>
</dbReference>
<name>A0AAV9ZV99_9AGAR</name>
<dbReference type="AlphaFoldDB" id="A0AAV9ZV99"/>
<feature type="region of interest" description="Disordered" evidence="1">
    <location>
        <begin position="76"/>
        <end position="106"/>
    </location>
</feature>
<evidence type="ECO:0000256" key="1">
    <source>
        <dbReference type="SAM" id="MobiDB-lite"/>
    </source>
</evidence>
<keyword evidence="3" id="KW-1185">Reference proteome</keyword>
<reference evidence="2 3" key="1">
    <citation type="journal article" date="2024" name="J Genomics">
        <title>Draft genome sequencing and assembly of Favolaschia claudopus CIRM-BRFM 2984 isolated from oak limbs.</title>
        <authorList>
            <person name="Navarro D."/>
            <person name="Drula E."/>
            <person name="Chaduli D."/>
            <person name="Cazenave R."/>
            <person name="Ahrendt S."/>
            <person name="Wang J."/>
            <person name="Lipzen A."/>
            <person name="Daum C."/>
            <person name="Barry K."/>
            <person name="Grigoriev I.V."/>
            <person name="Favel A."/>
            <person name="Rosso M.N."/>
            <person name="Martin F."/>
        </authorList>
    </citation>
    <scope>NUCLEOTIDE SEQUENCE [LARGE SCALE GENOMIC DNA]</scope>
    <source>
        <strain evidence="2 3">CIRM-BRFM 2984</strain>
    </source>
</reference>
<proteinExistence type="predicted"/>
<evidence type="ECO:0000313" key="2">
    <source>
        <dbReference type="EMBL" id="KAK6992352.1"/>
    </source>
</evidence>
<protein>
    <submittedName>
        <fullName evidence="2">Uncharacterized protein</fullName>
    </submittedName>
</protein>
<comment type="caution">
    <text evidence="2">The sequence shown here is derived from an EMBL/GenBank/DDBJ whole genome shotgun (WGS) entry which is preliminary data.</text>
</comment>
<gene>
    <name evidence="2" type="ORF">R3P38DRAFT_2802827</name>
</gene>
<dbReference type="EMBL" id="JAWWNJ010000111">
    <property type="protein sequence ID" value="KAK6992352.1"/>
    <property type="molecule type" value="Genomic_DNA"/>
</dbReference>
<feature type="compositionally biased region" description="Polar residues" evidence="1">
    <location>
        <begin position="87"/>
        <end position="106"/>
    </location>
</feature>